<keyword evidence="4" id="KW-0067">ATP-binding</keyword>
<keyword evidence="1" id="KW-0808">Transferase</keyword>
<name>A0A0V0QXL7_PSEPJ</name>
<dbReference type="PANTHER" id="PTHR24348:SF22">
    <property type="entry name" value="NON-SPECIFIC SERINE_THREONINE PROTEIN KINASE"/>
    <property type="match status" value="1"/>
</dbReference>
<dbReference type="OrthoDB" id="541276at2759"/>
<dbReference type="EMBL" id="LDAU01000090">
    <property type="protein sequence ID" value="KRX06978.1"/>
    <property type="molecule type" value="Genomic_DNA"/>
</dbReference>
<accession>A0A0V0QXL7</accession>
<dbReference type="Pfam" id="PF00069">
    <property type="entry name" value="Pkinase"/>
    <property type="match status" value="1"/>
</dbReference>
<keyword evidence="2" id="KW-0547">Nucleotide-binding</keyword>
<dbReference type="Proteomes" id="UP000054937">
    <property type="component" value="Unassembled WGS sequence"/>
</dbReference>
<proteinExistence type="predicted"/>
<evidence type="ECO:0000259" key="5">
    <source>
        <dbReference type="PROSITE" id="PS50011"/>
    </source>
</evidence>
<dbReference type="GO" id="GO:0000407">
    <property type="term" value="C:phagophore assembly site"/>
    <property type="evidence" value="ECO:0007669"/>
    <property type="project" value="TreeGrafter"/>
</dbReference>
<dbReference type="GO" id="GO:0010506">
    <property type="term" value="P:regulation of autophagy"/>
    <property type="evidence" value="ECO:0007669"/>
    <property type="project" value="InterPro"/>
</dbReference>
<dbReference type="GO" id="GO:0005776">
    <property type="term" value="C:autophagosome"/>
    <property type="evidence" value="ECO:0007669"/>
    <property type="project" value="TreeGrafter"/>
</dbReference>
<evidence type="ECO:0000256" key="4">
    <source>
        <dbReference type="ARBA" id="ARBA00022840"/>
    </source>
</evidence>
<dbReference type="GO" id="GO:0004674">
    <property type="term" value="F:protein serine/threonine kinase activity"/>
    <property type="evidence" value="ECO:0007669"/>
    <property type="project" value="InterPro"/>
</dbReference>
<dbReference type="InParanoid" id="A0A0V0QXL7"/>
<keyword evidence="3 6" id="KW-0418">Kinase</keyword>
<dbReference type="InterPro" id="IPR000719">
    <property type="entry name" value="Prot_kinase_dom"/>
</dbReference>
<dbReference type="InterPro" id="IPR011009">
    <property type="entry name" value="Kinase-like_dom_sf"/>
</dbReference>
<gene>
    <name evidence="6" type="ORF">PPERSA_07141</name>
</gene>
<reference evidence="6 7" key="1">
    <citation type="journal article" date="2015" name="Sci. Rep.">
        <title>Genome of the facultative scuticociliatosis pathogen Pseudocohnilembus persalinus provides insight into its virulence through horizontal gene transfer.</title>
        <authorList>
            <person name="Xiong J."/>
            <person name="Wang G."/>
            <person name="Cheng J."/>
            <person name="Tian M."/>
            <person name="Pan X."/>
            <person name="Warren A."/>
            <person name="Jiang C."/>
            <person name="Yuan D."/>
            <person name="Miao W."/>
        </authorList>
    </citation>
    <scope>NUCLEOTIDE SEQUENCE [LARGE SCALE GENOMIC DNA]</scope>
    <source>
        <strain evidence="6">36N120E</strain>
    </source>
</reference>
<feature type="domain" description="Protein kinase" evidence="5">
    <location>
        <begin position="19"/>
        <end position="296"/>
    </location>
</feature>
<evidence type="ECO:0000313" key="6">
    <source>
        <dbReference type="EMBL" id="KRX06978.1"/>
    </source>
</evidence>
<evidence type="ECO:0000313" key="7">
    <source>
        <dbReference type="Proteomes" id="UP000054937"/>
    </source>
</evidence>
<dbReference type="SMART" id="SM00220">
    <property type="entry name" value="S_TKc"/>
    <property type="match status" value="1"/>
</dbReference>
<dbReference type="GO" id="GO:0005524">
    <property type="term" value="F:ATP binding"/>
    <property type="evidence" value="ECO:0007669"/>
    <property type="project" value="UniProtKB-KW"/>
</dbReference>
<evidence type="ECO:0000256" key="3">
    <source>
        <dbReference type="ARBA" id="ARBA00022777"/>
    </source>
</evidence>
<protein>
    <submittedName>
        <fullName evidence="6">Protein kinase-like domain</fullName>
    </submittedName>
</protein>
<dbReference type="Gene3D" id="1.10.510.10">
    <property type="entry name" value="Transferase(Phosphotransferase) domain 1"/>
    <property type="match status" value="1"/>
</dbReference>
<sequence>MENKKKVNKKVKIGQNWVVDRGIILGQGQLGTVYEGFSTHDKKYKVAIKEYNISTIEQFLGDQTKQYLEREVSVMMKVQNKNIVKILDLKQTKPSPSETYLFIIMEKLSGGTLQQKIFKENYIPEELAQITFKQIMEGYSSIVKYDAIHRDLKPANIIFDEEQQIAKIADFGLAKFLLQNEQNQEQTIFITNRGTPHYKCPELLTSDEYIEVKQPQKIDIWSLGVILYEMLYGKIPWNSHQNQDIAEFYQTITTTQIQFPENIQVQQSTKNLILGMLELDSQKRFSYEQCMQHPFLK</sequence>
<dbReference type="InterPro" id="IPR045269">
    <property type="entry name" value="Atg1-like"/>
</dbReference>
<keyword evidence="7" id="KW-1185">Reference proteome</keyword>
<evidence type="ECO:0000256" key="2">
    <source>
        <dbReference type="ARBA" id="ARBA00022741"/>
    </source>
</evidence>
<dbReference type="GO" id="GO:0005829">
    <property type="term" value="C:cytosol"/>
    <property type="evidence" value="ECO:0007669"/>
    <property type="project" value="TreeGrafter"/>
</dbReference>
<dbReference type="GO" id="GO:0016020">
    <property type="term" value="C:membrane"/>
    <property type="evidence" value="ECO:0007669"/>
    <property type="project" value="TreeGrafter"/>
</dbReference>
<comment type="caution">
    <text evidence="6">The sequence shown here is derived from an EMBL/GenBank/DDBJ whole genome shotgun (WGS) entry which is preliminary data.</text>
</comment>
<dbReference type="PROSITE" id="PS50011">
    <property type="entry name" value="PROTEIN_KINASE_DOM"/>
    <property type="match status" value="1"/>
</dbReference>
<dbReference type="PANTHER" id="PTHR24348">
    <property type="entry name" value="SERINE/THREONINE-PROTEIN KINASE UNC-51-RELATED"/>
    <property type="match status" value="1"/>
</dbReference>
<dbReference type="AlphaFoldDB" id="A0A0V0QXL7"/>
<dbReference type="SUPFAM" id="SSF56112">
    <property type="entry name" value="Protein kinase-like (PK-like)"/>
    <property type="match status" value="1"/>
</dbReference>
<dbReference type="GO" id="GO:0000045">
    <property type="term" value="P:autophagosome assembly"/>
    <property type="evidence" value="ECO:0007669"/>
    <property type="project" value="TreeGrafter"/>
</dbReference>
<evidence type="ECO:0000256" key="1">
    <source>
        <dbReference type="ARBA" id="ARBA00022679"/>
    </source>
</evidence>
<organism evidence="6 7">
    <name type="scientific">Pseudocohnilembus persalinus</name>
    <name type="common">Ciliate</name>
    <dbReference type="NCBI Taxonomy" id="266149"/>
    <lineage>
        <taxon>Eukaryota</taxon>
        <taxon>Sar</taxon>
        <taxon>Alveolata</taxon>
        <taxon>Ciliophora</taxon>
        <taxon>Intramacronucleata</taxon>
        <taxon>Oligohymenophorea</taxon>
        <taxon>Scuticociliatia</taxon>
        <taxon>Philasterida</taxon>
        <taxon>Pseudocohnilembidae</taxon>
        <taxon>Pseudocohnilembus</taxon>
    </lineage>
</organism>